<dbReference type="GO" id="GO:0005886">
    <property type="term" value="C:plasma membrane"/>
    <property type="evidence" value="ECO:0007669"/>
    <property type="project" value="UniProtKB-SubCell"/>
</dbReference>
<dbReference type="Pfam" id="PF09721">
    <property type="entry name" value="Exosortase_EpsH"/>
    <property type="match status" value="1"/>
</dbReference>
<evidence type="ECO:0000256" key="1">
    <source>
        <dbReference type="ARBA" id="ARBA00004651"/>
    </source>
</evidence>
<feature type="transmembrane region" description="Helical" evidence="9">
    <location>
        <begin position="223"/>
        <end position="244"/>
    </location>
</feature>
<proteinExistence type="predicted"/>
<dbReference type="InterPro" id="IPR019127">
    <property type="entry name" value="Exosortase"/>
</dbReference>
<keyword evidence="7 9" id="KW-0472">Membrane</keyword>
<feature type="transmembrane region" description="Helical" evidence="9">
    <location>
        <begin position="188"/>
        <end position="211"/>
    </location>
</feature>
<protein>
    <recommendedName>
        <fullName evidence="12">Exosortase</fullName>
    </recommendedName>
</protein>
<name>A0A178IEG9_9BACT</name>
<evidence type="ECO:0000256" key="3">
    <source>
        <dbReference type="ARBA" id="ARBA00022670"/>
    </source>
</evidence>
<feature type="transmembrane region" description="Helical" evidence="9">
    <location>
        <begin position="25"/>
        <end position="42"/>
    </location>
</feature>
<evidence type="ECO:0000256" key="9">
    <source>
        <dbReference type="SAM" id="Phobius"/>
    </source>
</evidence>
<feature type="compositionally biased region" description="Basic and acidic residues" evidence="8">
    <location>
        <begin position="268"/>
        <end position="280"/>
    </location>
</feature>
<feature type="transmembrane region" description="Helical" evidence="9">
    <location>
        <begin position="54"/>
        <end position="81"/>
    </location>
</feature>
<evidence type="ECO:0000313" key="11">
    <source>
        <dbReference type="Proteomes" id="UP000078486"/>
    </source>
</evidence>
<keyword evidence="4 9" id="KW-0812">Transmembrane</keyword>
<dbReference type="InterPro" id="IPR026392">
    <property type="entry name" value="Exo/Archaeosortase_dom"/>
</dbReference>
<dbReference type="GO" id="GO:0008233">
    <property type="term" value="F:peptidase activity"/>
    <property type="evidence" value="ECO:0007669"/>
    <property type="project" value="UniProtKB-KW"/>
</dbReference>
<dbReference type="Proteomes" id="UP000078486">
    <property type="component" value="Unassembled WGS sequence"/>
</dbReference>
<evidence type="ECO:0000256" key="7">
    <source>
        <dbReference type="ARBA" id="ARBA00023136"/>
    </source>
</evidence>
<dbReference type="GO" id="GO:0006508">
    <property type="term" value="P:proteolysis"/>
    <property type="evidence" value="ECO:0007669"/>
    <property type="project" value="UniProtKB-KW"/>
</dbReference>
<evidence type="ECO:0000256" key="5">
    <source>
        <dbReference type="ARBA" id="ARBA00022801"/>
    </source>
</evidence>
<keyword evidence="11" id="KW-1185">Reference proteome</keyword>
<dbReference type="EMBL" id="LRRQ01000149">
    <property type="protein sequence ID" value="OAM88021.1"/>
    <property type="molecule type" value="Genomic_DNA"/>
</dbReference>
<dbReference type="STRING" id="1184151.AW736_21155"/>
<keyword evidence="3" id="KW-0645">Protease</keyword>
<comment type="subcellular location">
    <subcellularLocation>
        <location evidence="1">Cell membrane</location>
        <topology evidence="1">Multi-pass membrane protein</topology>
    </subcellularLocation>
</comment>
<keyword evidence="5" id="KW-0378">Hydrolase</keyword>
<dbReference type="NCBIfam" id="TIGR04178">
    <property type="entry name" value="exo_archaeo"/>
    <property type="match status" value="1"/>
</dbReference>
<evidence type="ECO:0000256" key="6">
    <source>
        <dbReference type="ARBA" id="ARBA00022989"/>
    </source>
</evidence>
<feature type="region of interest" description="Disordered" evidence="8">
    <location>
        <begin position="264"/>
        <end position="286"/>
    </location>
</feature>
<evidence type="ECO:0000256" key="8">
    <source>
        <dbReference type="SAM" id="MobiDB-lite"/>
    </source>
</evidence>
<feature type="transmembrane region" description="Helical" evidence="9">
    <location>
        <begin position="163"/>
        <end position="181"/>
    </location>
</feature>
<dbReference type="AlphaFoldDB" id="A0A178IEG9"/>
<evidence type="ECO:0008006" key="12">
    <source>
        <dbReference type="Google" id="ProtNLM"/>
    </source>
</evidence>
<evidence type="ECO:0000256" key="4">
    <source>
        <dbReference type="ARBA" id="ARBA00022692"/>
    </source>
</evidence>
<accession>A0A178IEG9</accession>
<feature type="transmembrane region" description="Helical" evidence="9">
    <location>
        <begin position="132"/>
        <end position="151"/>
    </location>
</feature>
<organism evidence="10 11">
    <name type="scientific">Termitidicoccus mucosus</name>
    <dbReference type="NCBI Taxonomy" id="1184151"/>
    <lineage>
        <taxon>Bacteria</taxon>
        <taxon>Pseudomonadati</taxon>
        <taxon>Verrucomicrobiota</taxon>
        <taxon>Opitutia</taxon>
        <taxon>Opitutales</taxon>
        <taxon>Opitutaceae</taxon>
        <taxon>Termitidicoccus</taxon>
    </lineage>
</organism>
<evidence type="ECO:0000256" key="2">
    <source>
        <dbReference type="ARBA" id="ARBA00022475"/>
    </source>
</evidence>
<reference evidence="10 11" key="1">
    <citation type="submission" date="2016-01" db="EMBL/GenBank/DDBJ databases">
        <title>High potential of lignocellulose degradation of a new Verrucomicrobia species.</title>
        <authorList>
            <person name="Wang Y."/>
            <person name="Shi Y."/>
            <person name="Qiu Z."/>
            <person name="Liu S."/>
            <person name="Yang H."/>
        </authorList>
    </citation>
    <scope>NUCLEOTIDE SEQUENCE [LARGE SCALE GENOMIC DNA]</scope>
    <source>
        <strain evidence="10 11">TSB47</strain>
    </source>
</reference>
<comment type="caution">
    <text evidence="10">The sequence shown here is derived from an EMBL/GenBank/DDBJ whole genome shotgun (WGS) entry which is preliminary data.</text>
</comment>
<evidence type="ECO:0000313" key="10">
    <source>
        <dbReference type="EMBL" id="OAM88021.1"/>
    </source>
</evidence>
<sequence>MLLAADWPVLRWHAARMGDGGDEPLGLLALGLALALTPRAAWRSEISNTAALASGALALAAALASGWLPMLARAMLLAAALGVALEGRPPTNVSGGALGRAGLLVLSLPVMATLQFYAGYPLRVLTAEAGRSLIALLGVATERAGVVLTWSGGMVVVDAPCSGVHMLWTGGVLACALAAWLRLGAARTLALGAAALLAILLGNTVRAAVLFFTESGLWPAPGWAHEGIGLAVFGALAAGVWRFAQWLAPKNRSRSLTRSCSLVPKNTTEAERETHSERVNEGTSPRTGTVLGGVAAMCVLAALWPLTGLAAGRGAPGGVAAADTAEFPGWPEMFEGRPLIRRTRAREAAAFATGFPGKTGVFEQDGRIVVMRWIRSASRGVHPAADCFRAGGYAVTPGGLVRDEAGVLWAEFTAVRGDGERWRVREHWRDDHGGAWTDVSAWYWAAARDDAGGPWWAVTVALPE</sequence>
<keyword evidence="2" id="KW-1003">Cell membrane</keyword>
<gene>
    <name evidence="10" type="ORF">AW736_21155</name>
</gene>
<feature type="transmembrane region" description="Helical" evidence="9">
    <location>
        <begin position="101"/>
        <end position="120"/>
    </location>
</feature>
<keyword evidence="6 9" id="KW-1133">Transmembrane helix</keyword>